<dbReference type="Gene3D" id="2.20.25.240">
    <property type="match status" value="1"/>
</dbReference>
<evidence type="ECO:0000313" key="6">
    <source>
        <dbReference type="EMBL" id="KAL2076352.1"/>
    </source>
</evidence>
<gene>
    <name evidence="7" type="ORF">ACEWY4_026493</name>
    <name evidence="6" type="ORF">ACEWY4_028053</name>
</gene>
<evidence type="ECO:0000259" key="5">
    <source>
        <dbReference type="Pfam" id="PF10551"/>
    </source>
</evidence>
<evidence type="ECO:0000256" key="3">
    <source>
        <dbReference type="ARBA" id="ARBA00022833"/>
    </source>
</evidence>
<keyword evidence="8" id="KW-1185">Reference proteome</keyword>
<dbReference type="GO" id="GO:0008270">
    <property type="term" value="F:zinc ion binding"/>
    <property type="evidence" value="ECO:0007669"/>
    <property type="project" value="UniProtKB-KW"/>
</dbReference>
<dbReference type="PANTHER" id="PTHR47160">
    <property type="entry name" value="PUTATIVE-RELATED"/>
    <property type="match status" value="1"/>
</dbReference>
<evidence type="ECO:0000313" key="7">
    <source>
        <dbReference type="EMBL" id="KAL2078808.1"/>
    </source>
</evidence>
<evidence type="ECO:0000256" key="2">
    <source>
        <dbReference type="ARBA" id="ARBA00022771"/>
    </source>
</evidence>
<comment type="caution">
    <text evidence="6">The sequence shown here is derived from an EMBL/GenBank/DDBJ whole genome shotgun (WGS) entry which is preliminary data.</text>
</comment>
<evidence type="ECO:0000259" key="4">
    <source>
        <dbReference type="Pfam" id="PF04500"/>
    </source>
</evidence>
<dbReference type="EMBL" id="JBHFQA010000023">
    <property type="protein sequence ID" value="KAL2078808.1"/>
    <property type="molecule type" value="Genomic_DNA"/>
</dbReference>
<keyword evidence="3" id="KW-0862">Zinc</keyword>
<reference evidence="6 8" key="1">
    <citation type="submission" date="2024-09" db="EMBL/GenBank/DDBJ databases">
        <title>A chromosome-level genome assembly of Gray's grenadier anchovy, Coilia grayii.</title>
        <authorList>
            <person name="Fu Z."/>
        </authorList>
    </citation>
    <scope>NUCLEOTIDE SEQUENCE [LARGE SCALE GENOMIC DNA]</scope>
    <source>
        <strain evidence="6">G4</strain>
        <tissue evidence="6">Muscle</tissue>
    </source>
</reference>
<dbReference type="Proteomes" id="UP001591681">
    <property type="component" value="Unassembled WGS sequence"/>
</dbReference>
<dbReference type="InterPro" id="IPR007588">
    <property type="entry name" value="Znf_FLYWCH"/>
</dbReference>
<proteinExistence type="predicted"/>
<dbReference type="Pfam" id="PF10551">
    <property type="entry name" value="MULE"/>
    <property type="match status" value="1"/>
</dbReference>
<evidence type="ECO:0000256" key="1">
    <source>
        <dbReference type="ARBA" id="ARBA00022723"/>
    </source>
</evidence>
<dbReference type="PANTHER" id="PTHR47160:SF10">
    <property type="entry name" value="MULE TRANSPOSASE DOMAIN-CONTAINING PROTEIN"/>
    <property type="match status" value="1"/>
</dbReference>
<dbReference type="AlphaFoldDB" id="A0ABD1IMW5"/>
<sequence length="485" mass="57096">MCKRCQEIPVHMAYIQIGNRGGKVLINDGHRYQKNKVRQDTIYWRCWRKTCNAYLKTNAFDLAAQNPNIRMLGPPGLPDHNHGDDTDVIQTSALKIVMAERVAADPSKPVKRVYDEVVADTVEGEQVSIPEFSHVRSKLNRKKAALFPPIPNDVEDLVIRDEWAESWGGSRFLSLQDNAWGVMVFATDGNLHKLRRCPDIYMDGTFKSCPRPYHQFVTIHGKYLGRVVPLVMCLMTEKTVAQYRQVLAHVKSKVQVVTGHRWRPQRIVTDFEQSLLLAIETELPGTKRSGCYFHFCQSLWRKVQDLGLARPYRRHRALRNLVQKVMAIGYLPRALVRQNFRVLKNERATTRLIRRHHRLQEFLQYMERNYVNAGCQFPPSMWNVFDRTNDNRTNNFVEAFHHRWNAALQRRHPSLWVFLRRLKDEQRVVEVTTAAAERGEPRPPQKRKWRRLERRIRRLKNDYNYGVRTLNQYWEAVLHCVHQFV</sequence>
<keyword evidence="2" id="KW-0863">Zinc-finger</keyword>
<dbReference type="InterPro" id="IPR018289">
    <property type="entry name" value="MULE_transposase_dom"/>
</dbReference>
<accession>A0ABD1IMW5</accession>
<feature type="domain" description="FLYWCH-type" evidence="4">
    <location>
        <begin position="18"/>
        <end position="58"/>
    </location>
</feature>
<evidence type="ECO:0008006" key="9">
    <source>
        <dbReference type="Google" id="ProtNLM"/>
    </source>
</evidence>
<dbReference type="Pfam" id="PF04500">
    <property type="entry name" value="FLYWCH"/>
    <property type="match status" value="1"/>
</dbReference>
<feature type="domain" description="MULE transposase" evidence="5">
    <location>
        <begin position="201"/>
        <end position="297"/>
    </location>
</feature>
<evidence type="ECO:0000313" key="8">
    <source>
        <dbReference type="Proteomes" id="UP001591681"/>
    </source>
</evidence>
<organism evidence="6 8">
    <name type="scientific">Coilia grayii</name>
    <name type="common">Gray's grenadier anchovy</name>
    <dbReference type="NCBI Taxonomy" id="363190"/>
    <lineage>
        <taxon>Eukaryota</taxon>
        <taxon>Metazoa</taxon>
        <taxon>Chordata</taxon>
        <taxon>Craniata</taxon>
        <taxon>Vertebrata</taxon>
        <taxon>Euteleostomi</taxon>
        <taxon>Actinopterygii</taxon>
        <taxon>Neopterygii</taxon>
        <taxon>Teleostei</taxon>
        <taxon>Clupei</taxon>
        <taxon>Clupeiformes</taxon>
        <taxon>Clupeoidei</taxon>
        <taxon>Engraulidae</taxon>
        <taxon>Coilinae</taxon>
        <taxon>Coilia</taxon>
    </lineage>
</organism>
<name>A0ABD1IMW5_9TELE</name>
<protein>
    <recommendedName>
        <fullName evidence="9">MULE transposase domain-containing protein</fullName>
    </recommendedName>
</protein>
<dbReference type="EMBL" id="JBHFQA010000499">
    <property type="protein sequence ID" value="KAL2076352.1"/>
    <property type="molecule type" value="Genomic_DNA"/>
</dbReference>
<keyword evidence="1" id="KW-0479">Metal-binding</keyword>